<evidence type="ECO:0000313" key="8">
    <source>
        <dbReference type="EMBL" id="GEE01457.1"/>
    </source>
</evidence>
<comment type="subcellular location">
    <subcellularLocation>
        <location evidence="1">Cell membrane</location>
        <topology evidence="1">Multi-pass membrane protein</topology>
    </subcellularLocation>
</comment>
<keyword evidence="9" id="KW-1185">Reference proteome</keyword>
<evidence type="ECO:0000256" key="2">
    <source>
        <dbReference type="ARBA" id="ARBA00022475"/>
    </source>
</evidence>
<evidence type="ECO:0000256" key="3">
    <source>
        <dbReference type="ARBA" id="ARBA00022692"/>
    </source>
</evidence>
<dbReference type="RefSeq" id="WP_161895250.1">
    <property type="nucleotide sequence ID" value="NZ_BJOV01000003.1"/>
</dbReference>
<dbReference type="Proteomes" id="UP000444960">
    <property type="component" value="Unassembled WGS sequence"/>
</dbReference>
<dbReference type="OrthoDB" id="3267562at2"/>
<feature type="domain" description="Type II secretion system protein GspF" evidence="7">
    <location>
        <begin position="55"/>
        <end position="175"/>
    </location>
</feature>
<dbReference type="EMBL" id="BJOV01000003">
    <property type="protein sequence ID" value="GEE01457.1"/>
    <property type="molecule type" value="Genomic_DNA"/>
</dbReference>
<feature type="transmembrane region" description="Helical" evidence="6">
    <location>
        <begin position="169"/>
        <end position="190"/>
    </location>
</feature>
<keyword evidence="2" id="KW-1003">Cell membrane</keyword>
<evidence type="ECO:0000256" key="5">
    <source>
        <dbReference type="ARBA" id="ARBA00023136"/>
    </source>
</evidence>
<keyword evidence="4 6" id="KW-1133">Transmembrane helix</keyword>
<sequence>MILLIGLCTAVALWIWPGADWTLARVVERPRSVREARWLGVARSAPDPFDVASAYDVFAVCLRSGLPVSSAADVAAENAPSTVAVPLRRAAELLALGADPDTAWTFETGDASSFADLASLARRASRAGASLADGVAELACDVRRLEADRALAAAEKAGVRVSGPLGLCFLPAFVCLGIVPVVIGLASGMLGSV</sequence>
<keyword evidence="5 6" id="KW-0472">Membrane</keyword>
<evidence type="ECO:0000313" key="9">
    <source>
        <dbReference type="Proteomes" id="UP000444960"/>
    </source>
</evidence>
<name>A0A7I9V823_9ACTN</name>
<dbReference type="PANTHER" id="PTHR35007">
    <property type="entry name" value="INTEGRAL MEMBRANE PROTEIN-RELATED"/>
    <property type="match status" value="1"/>
</dbReference>
<dbReference type="AlphaFoldDB" id="A0A7I9V823"/>
<proteinExistence type="predicted"/>
<comment type="caution">
    <text evidence="8">The sequence shown here is derived from an EMBL/GenBank/DDBJ whole genome shotgun (WGS) entry which is preliminary data.</text>
</comment>
<dbReference type="InterPro" id="IPR018076">
    <property type="entry name" value="T2SS_GspF_dom"/>
</dbReference>
<reference evidence="9" key="1">
    <citation type="submission" date="2019-06" db="EMBL/GenBank/DDBJ databases">
        <title>Gordonia isolated from sludge of a wastewater treatment plant.</title>
        <authorList>
            <person name="Tamura T."/>
            <person name="Aoyama K."/>
            <person name="Kang Y."/>
            <person name="Saito S."/>
            <person name="Akiyama N."/>
            <person name="Yazawa K."/>
            <person name="Gonoi T."/>
            <person name="Mikami Y."/>
        </authorList>
    </citation>
    <scope>NUCLEOTIDE SEQUENCE [LARGE SCALE GENOMIC DNA]</scope>
    <source>
        <strain evidence="9">NBRC 107696</strain>
    </source>
</reference>
<accession>A0A7I9V823</accession>
<gene>
    <name evidence="8" type="ORF">nbrc107696_19030</name>
</gene>
<dbReference type="Pfam" id="PF00482">
    <property type="entry name" value="T2SSF"/>
    <property type="match status" value="1"/>
</dbReference>
<evidence type="ECO:0000256" key="4">
    <source>
        <dbReference type="ARBA" id="ARBA00022989"/>
    </source>
</evidence>
<evidence type="ECO:0000256" key="6">
    <source>
        <dbReference type="SAM" id="Phobius"/>
    </source>
</evidence>
<evidence type="ECO:0000256" key="1">
    <source>
        <dbReference type="ARBA" id="ARBA00004651"/>
    </source>
</evidence>
<evidence type="ECO:0000259" key="7">
    <source>
        <dbReference type="Pfam" id="PF00482"/>
    </source>
</evidence>
<keyword evidence="3 6" id="KW-0812">Transmembrane</keyword>
<protein>
    <recommendedName>
        <fullName evidence="7">Type II secretion system protein GspF domain-containing protein</fullName>
    </recommendedName>
</protein>
<dbReference type="GO" id="GO:0005886">
    <property type="term" value="C:plasma membrane"/>
    <property type="evidence" value="ECO:0007669"/>
    <property type="project" value="UniProtKB-SubCell"/>
</dbReference>
<organism evidence="8 9">
    <name type="scientific">Gordonia spumicola</name>
    <dbReference type="NCBI Taxonomy" id="589161"/>
    <lineage>
        <taxon>Bacteria</taxon>
        <taxon>Bacillati</taxon>
        <taxon>Actinomycetota</taxon>
        <taxon>Actinomycetes</taxon>
        <taxon>Mycobacteriales</taxon>
        <taxon>Gordoniaceae</taxon>
        <taxon>Gordonia</taxon>
    </lineage>
</organism>
<dbReference type="PANTHER" id="PTHR35007:SF3">
    <property type="entry name" value="POSSIBLE CONSERVED ALANINE RICH MEMBRANE PROTEIN"/>
    <property type="match status" value="1"/>
</dbReference>